<organism evidence="9 10">
    <name type="scientific">Rhynchophorus ferrugineus</name>
    <name type="common">Red palm weevil</name>
    <name type="synonym">Curculio ferrugineus</name>
    <dbReference type="NCBI Taxonomy" id="354439"/>
    <lineage>
        <taxon>Eukaryota</taxon>
        <taxon>Metazoa</taxon>
        <taxon>Ecdysozoa</taxon>
        <taxon>Arthropoda</taxon>
        <taxon>Hexapoda</taxon>
        <taxon>Insecta</taxon>
        <taxon>Pterygota</taxon>
        <taxon>Neoptera</taxon>
        <taxon>Endopterygota</taxon>
        <taxon>Coleoptera</taxon>
        <taxon>Polyphaga</taxon>
        <taxon>Cucujiformia</taxon>
        <taxon>Curculionidae</taxon>
        <taxon>Dryophthorinae</taxon>
        <taxon>Rhynchophorus</taxon>
    </lineage>
</organism>
<feature type="repeat" description="NHL" evidence="6">
    <location>
        <begin position="778"/>
        <end position="817"/>
    </location>
</feature>
<keyword evidence="2" id="KW-0677">Repeat</keyword>
<dbReference type="OrthoDB" id="342730at2759"/>
<feature type="repeat" description="NHL" evidence="6">
    <location>
        <begin position="681"/>
        <end position="721"/>
    </location>
</feature>
<feature type="repeat" description="NHL" evidence="6">
    <location>
        <begin position="631"/>
        <end position="674"/>
    </location>
</feature>
<feature type="repeat" description="NHL" evidence="6">
    <location>
        <begin position="588"/>
        <end position="627"/>
    </location>
</feature>
<dbReference type="AlphaFoldDB" id="A0A834IUF0"/>
<dbReference type="SUPFAM" id="SSF101898">
    <property type="entry name" value="NHL repeat"/>
    <property type="match status" value="1"/>
</dbReference>
<dbReference type="InterPro" id="IPR050952">
    <property type="entry name" value="TRIM-NHL_E3_ligases"/>
</dbReference>
<dbReference type="GO" id="GO:0008270">
    <property type="term" value="F:zinc ion binding"/>
    <property type="evidence" value="ECO:0007669"/>
    <property type="project" value="UniProtKB-KW"/>
</dbReference>
<gene>
    <name evidence="9" type="ORF">GWI33_006503</name>
</gene>
<dbReference type="PROSITE" id="PS51125">
    <property type="entry name" value="NHL"/>
    <property type="match status" value="5"/>
</dbReference>
<dbReference type="SUPFAM" id="SSF57845">
    <property type="entry name" value="B-box zinc-binding domain"/>
    <property type="match status" value="1"/>
</dbReference>
<evidence type="ECO:0000256" key="1">
    <source>
        <dbReference type="ARBA" id="ARBA00022723"/>
    </source>
</evidence>
<feature type="repeat" description="NHL" evidence="6">
    <location>
        <begin position="830"/>
        <end position="862"/>
    </location>
</feature>
<name>A0A834IUF0_RHYFE</name>
<keyword evidence="10" id="KW-1185">Reference proteome</keyword>
<evidence type="ECO:0000256" key="2">
    <source>
        <dbReference type="ARBA" id="ARBA00022737"/>
    </source>
</evidence>
<keyword evidence="3 5" id="KW-0863">Zinc-finger</keyword>
<dbReference type="InterPro" id="IPR000315">
    <property type="entry name" value="Znf_B-box"/>
</dbReference>
<proteinExistence type="predicted"/>
<dbReference type="SMART" id="SM00336">
    <property type="entry name" value="BBOX"/>
    <property type="match status" value="2"/>
</dbReference>
<dbReference type="Gene3D" id="3.30.160.60">
    <property type="entry name" value="Classic Zinc Finger"/>
    <property type="match status" value="1"/>
</dbReference>
<comment type="caution">
    <text evidence="9">The sequence shown here is derived from an EMBL/GenBank/DDBJ whole genome shotgun (WGS) entry which is preliminary data.</text>
</comment>
<dbReference type="Pfam" id="PF01436">
    <property type="entry name" value="NHL"/>
    <property type="match status" value="4"/>
</dbReference>
<evidence type="ECO:0000313" key="9">
    <source>
        <dbReference type="EMBL" id="KAF7279987.1"/>
    </source>
</evidence>
<dbReference type="PROSITE" id="PS00518">
    <property type="entry name" value="ZF_RING_1"/>
    <property type="match status" value="1"/>
</dbReference>
<accession>A0A834IUF0</accession>
<evidence type="ECO:0000256" key="3">
    <source>
        <dbReference type="ARBA" id="ARBA00022771"/>
    </source>
</evidence>
<protein>
    <recommendedName>
        <fullName evidence="8">B box-type domain-containing protein</fullName>
    </recommendedName>
</protein>
<dbReference type="GO" id="GO:0061630">
    <property type="term" value="F:ubiquitin protein ligase activity"/>
    <property type="evidence" value="ECO:0007669"/>
    <property type="project" value="TreeGrafter"/>
</dbReference>
<feature type="region of interest" description="Disordered" evidence="7">
    <location>
        <begin position="210"/>
        <end position="249"/>
    </location>
</feature>
<keyword evidence="4" id="KW-0862">Zinc</keyword>
<reference evidence="9" key="1">
    <citation type="submission" date="2020-08" db="EMBL/GenBank/DDBJ databases">
        <title>Genome sequencing and assembly of the red palm weevil Rhynchophorus ferrugineus.</title>
        <authorList>
            <person name="Dias G.B."/>
            <person name="Bergman C.M."/>
            <person name="Manee M."/>
        </authorList>
    </citation>
    <scope>NUCLEOTIDE SEQUENCE</scope>
    <source>
        <strain evidence="9">AA-2017</strain>
        <tissue evidence="9">Whole larva</tissue>
    </source>
</reference>
<evidence type="ECO:0000259" key="8">
    <source>
        <dbReference type="PROSITE" id="PS50119"/>
    </source>
</evidence>
<dbReference type="PANTHER" id="PTHR24104">
    <property type="entry name" value="E3 UBIQUITIN-PROTEIN LIGASE NHLRC1-RELATED"/>
    <property type="match status" value="1"/>
</dbReference>
<feature type="region of interest" description="Disordered" evidence="7">
    <location>
        <begin position="1"/>
        <end position="21"/>
    </location>
</feature>
<dbReference type="InterPro" id="IPR017907">
    <property type="entry name" value="Znf_RING_CS"/>
</dbReference>
<dbReference type="InterPro" id="IPR011042">
    <property type="entry name" value="6-blade_b-propeller_TolB-like"/>
</dbReference>
<evidence type="ECO:0000256" key="4">
    <source>
        <dbReference type="ARBA" id="ARBA00022833"/>
    </source>
</evidence>
<evidence type="ECO:0000313" key="10">
    <source>
        <dbReference type="Proteomes" id="UP000625711"/>
    </source>
</evidence>
<feature type="domain" description="B box-type" evidence="8">
    <location>
        <begin position="98"/>
        <end position="139"/>
    </location>
</feature>
<dbReference type="PROSITE" id="PS50119">
    <property type="entry name" value="ZF_BBOX"/>
    <property type="match status" value="2"/>
</dbReference>
<dbReference type="Gene3D" id="2.120.10.30">
    <property type="entry name" value="TolB, C-terminal domain"/>
    <property type="match status" value="3"/>
</dbReference>
<dbReference type="Proteomes" id="UP000625711">
    <property type="component" value="Unassembled WGS sequence"/>
</dbReference>
<keyword evidence="1" id="KW-0479">Metal-binding</keyword>
<dbReference type="GO" id="GO:0043161">
    <property type="term" value="P:proteasome-mediated ubiquitin-dependent protein catabolic process"/>
    <property type="evidence" value="ECO:0007669"/>
    <property type="project" value="TreeGrafter"/>
</dbReference>
<dbReference type="GO" id="GO:0000209">
    <property type="term" value="P:protein polyubiquitination"/>
    <property type="evidence" value="ECO:0007669"/>
    <property type="project" value="TreeGrafter"/>
</dbReference>
<dbReference type="CDD" id="cd14954">
    <property type="entry name" value="NHL_TRIM71_like"/>
    <property type="match status" value="1"/>
</dbReference>
<feature type="compositionally biased region" description="Polar residues" evidence="7">
    <location>
        <begin position="214"/>
        <end position="238"/>
    </location>
</feature>
<sequence length="862" mass="97095">MSDPNYPARMPNPRGQFTLFSDQSNRQPLNFRMNPVQLEATAASAATLSASLPPPQPLQTLPPVQPLQPVNYNSFGLGSFPNASGYTDPAPNPMLHECTSCSGTTAVAQCVECKHFLCLSCIQLHAKVPYAREHHVQYLDDITKKVIPVRDVASQNFDMSPWRSTNLSTNNAFGTNDLLDTVSRMDQLNISDRWSEEAVANPPRSRVVGAGRYSFSSQSPTSIRSANSSPETVANASGTRAPAERPLTEGNGMALVPINAATRSIMSSSNQLLFSHLYSGLSTNGYASRHPKMPTFPAPMSNQVARPNDVMTPTELFALWPSNMPLRHLELAIRCPIHDGVFAYFCNTCMVPACFICRNIEHTNHAIVHMLDAIDSVRGYSDHVLFKIKELIGQVQRHVAKLERTTENVDILAQYASMNIRQSFKNYIGIIDNRETEFLIRIEQARLSKVHHIQVQLDTARQYLTVLFQSRDNLREFRRFMPVIDLMAMNNKTFLDLTYMKGLCGYMMSAQLPFHETNYFIPTENSTTFGTSLCPINVLKSWRNNRGRMYQVPITARQLCESKYRPIYGNKEVVAINHYGTLPTQVWGGPGKARGELCRPWGIACNRHGEIYVADRSNNRIQVFNVRGDFLFEFGEHGTEPGQFHKCAGIAIGVHDEVVVADKDNHRIQAFTRRGDFIMTFGSEGDLPGEFRFPWDVAVDSYGNILVSDTRNHRVQMFTSCGKFMYMWGGETEPKTARLFDSPRGVAFDPRGNLLVTDFNLHKLVMIERTSGRIRTMGHEGKELGQFLRPQGLICDDRGWLIIVDSKNFRYQVFNENGEFLWAVGRQGLPDPGYFDRPSAVCLDPEGHIIIVDSDNHRIQKF</sequence>
<evidence type="ECO:0000256" key="5">
    <source>
        <dbReference type="PROSITE-ProRule" id="PRU00024"/>
    </source>
</evidence>
<evidence type="ECO:0000256" key="6">
    <source>
        <dbReference type="PROSITE-ProRule" id="PRU00504"/>
    </source>
</evidence>
<evidence type="ECO:0000256" key="7">
    <source>
        <dbReference type="SAM" id="MobiDB-lite"/>
    </source>
</evidence>
<dbReference type="EMBL" id="JAACXV010000327">
    <property type="protein sequence ID" value="KAF7279987.1"/>
    <property type="molecule type" value="Genomic_DNA"/>
</dbReference>
<dbReference type="PANTHER" id="PTHR24104:SF48">
    <property type="entry name" value="PROTEIN WECH"/>
    <property type="match status" value="1"/>
</dbReference>
<feature type="domain" description="B box-type" evidence="8">
    <location>
        <begin position="330"/>
        <end position="370"/>
    </location>
</feature>
<dbReference type="InterPro" id="IPR001258">
    <property type="entry name" value="NHL_repeat"/>
</dbReference>